<evidence type="ECO:0000256" key="3">
    <source>
        <dbReference type="ARBA" id="ARBA00022679"/>
    </source>
</evidence>
<evidence type="ECO:0000256" key="7">
    <source>
        <dbReference type="ARBA" id="ARBA00023012"/>
    </source>
</evidence>
<dbReference type="InterPro" id="IPR036097">
    <property type="entry name" value="HisK_dim/P_sf"/>
</dbReference>
<dbReference type="Pfam" id="PF16927">
    <property type="entry name" value="HisKA_7TM"/>
    <property type="match status" value="1"/>
</dbReference>
<name>A0ABD5YNL9_9EURY</name>
<dbReference type="SUPFAM" id="SSF47384">
    <property type="entry name" value="Homodimeric domain of signal transducing histidine kinase"/>
    <property type="match status" value="1"/>
</dbReference>
<keyword evidence="7" id="KW-0902">Two-component regulatory system</keyword>
<keyword evidence="9" id="KW-0812">Transmembrane</keyword>
<organism evidence="11 12">
    <name type="scientific">Halorubrum yunnanense</name>
    <dbReference type="NCBI Taxonomy" id="1526162"/>
    <lineage>
        <taxon>Archaea</taxon>
        <taxon>Methanobacteriati</taxon>
        <taxon>Methanobacteriota</taxon>
        <taxon>Stenosarchaea group</taxon>
        <taxon>Halobacteria</taxon>
        <taxon>Halobacteriales</taxon>
        <taxon>Haloferacaceae</taxon>
        <taxon>Halorubrum</taxon>
    </lineage>
</organism>
<evidence type="ECO:0000256" key="1">
    <source>
        <dbReference type="ARBA" id="ARBA00000085"/>
    </source>
</evidence>
<dbReference type="InterPro" id="IPR003661">
    <property type="entry name" value="HisK_dim/P_dom"/>
</dbReference>
<keyword evidence="12" id="KW-1185">Reference proteome</keyword>
<dbReference type="Proteomes" id="UP001596390">
    <property type="component" value="Unassembled WGS sequence"/>
</dbReference>
<gene>
    <name evidence="11" type="ORF">ACFQMK_14300</name>
</gene>
<feature type="transmembrane region" description="Helical" evidence="9">
    <location>
        <begin position="101"/>
        <end position="123"/>
    </location>
</feature>
<keyword evidence="4" id="KW-0547">Nucleotide-binding</keyword>
<feature type="transmembrane region" description="Helical" evidence="9">
    <location>
        <begin position="174"/>
        <end position="196"/>
    </location>
</feature>
<feature type="transmembrane region" description="Helical" evidence="9">
    <location>
        <begin position="37"/>
        <end position="58"/>
    </location>
</feature>
<evidence type="ECO:0000256" key="4">
    <source>
        <dbReference type="ARBA" id="ARBA00022741"/>
    </source>
</evidence>
<evidence type="ECO:0000256" key="9">
    <source>
        <dbReference type="SAM" id="Phobius"/>
    </source>
</evidence>
<reference evidence="11 12" key="1">
    <citation type="journal article" date="2019" name="Int. J. Syst. Evol. Microbiol.">
        <title>The Global Catalogue of Microorganisms (GCM) 10K type strain sequencing project: providing services to taxonomists for standard genome sequencing and annotation.</title>
        <authorList>
            <consortium name="The Broad Institute Genomics Platform"/>
            <consortium name="The Broad Institute Genome Sequencing Center for Infectious Disease"/>
            <person name="Wu L."/>
            <person name="Ma J."/>
        </authorList>
    </citation>
    <scope>NUCLEOTIDE SEQUENCE [LARGE SCALE GENOMIC DNA]</scope>
    <source>
        <strain evidence="11 12">Q85</strain>
    </source>
</reference>
<dbReference type="PANTHER" id="PTHR42878:SF7">
    <property type="entry name" value="SENSOR HISTIDINE KINASE GLRK"/>
    <property type="match status" value="1"/>
</dbReference>
<dbReference type="AlphaFoldDB" id="A0ABD5YNL9"/>
<dbReference type="EC" id="2.7.13.3" evidence="2"/>
<dbReference type="InterPro" id="IPR031621">
    <property type="entry name" value="HisKA_7TM"/>
</dbReference>
<dbReference type="RefSeq" id="WP_267665475.1">
    <property type="nucleotide sequence ID" value="NZ_JAODIX010000068.1"/>
</dbReference>
<feature type="transmembrane region" description="Helical" evidence="9">
    <location>
        <begin position="64"/>
        <end position="89"/>
    </location>
</feature>
<evidence type="ECO:0000256" key="5">
    <source>
        <dbReference type="ARBA" id="ARBA00022777"/>
    </source>
</evidence>
<evidence type="ECO:0000313" key="12">
    <source>
        <dbReference type="Proteomes" id="UP001596390"/>
    </source>
</evidence>
<protein>
    <recommendedName>
        <fullName evidence="2">histidine kinase</fullName>
        <ecNumber evidence="2">2.7.13.3</ecNumber>
    </recommendedName>
</protein>
<keyword evidence="8" id="KW-0175">Coiled coil</keyword>
<feature type="domain" description="Signal transduction histidine kinase dimerisation/phosphoacceptor" evidence="10">
    <location>
        <begin position="344"/>
        <end position="412"/>
    </location>
</feature>
<dbReference type="GO" id="GO:0004673">
    <property type="term" value="F:protein histidine kinase activity"/>
    <property type="evidence" value="ECO:0007669"/>
    <property type="project" value="UniProtKB-EC"/>
</dbReference>
<dbReference type="InterPro" id="IPR050351">
    <property type="entry name" value="BphY/WalK/GraS-like"/>
</dbReference>
<dbReference type="PANTHER" id="PTHR42878">
    <property type="entry name" value="TWO-COMPONENT HISTIDINE KINASE"/>
    <property type="match status" value="1"/>
</dbReference>
<feature type="transmembrane region" description="Helical" evidence="9">
    <location>
        <begin position="6"/>
        <end position="25"/>
    </location>
</feature>
<dbReference type="GO" id="GO:0005524">
    <property type="term" value="F:ATP binding"/>
    <property type="evidence" value="ECO:0007669"/>
    <property type="project" value="UniProtKB-KW"/>
</dbReference>
<keyword evidence="6" id="KW-0067">ATP-binding</keyword>
<dbReference type="GO" id="GO:0000160">
    <property type="term" value="P:phosphorelay signal transduction system"/>
    <property type="evidence" value="ECO:0007669"/>
    <property type="project" value="UniProtKB-KW"/>
</dbReference>
<keyword evidence="9" id="KW-0472">Membrane</keyword>
<feature type="coiled-coil region" evidence="8">
    <location>
        <begin position="324"/>
        <end position="351"/>
    </location>
</feature>
<evidence type="ECO:0000313" key="11">
    <source>
        <dbReference type="EMBL" id="MFC7188025.1"/>
    </source>
</evidence>
<sequence length="561" mass="60023">MAVSWWFAGLFALSGAACFAAALHGSRLRNDDARHGLRWLLILVGVWGVLQAGVLLAGTESTAVALYVLALLAGFATPFAWLYFASAYAARDYHRRPRYRWVGLGVYVAVAGMKLTNPIHGRYFSASFRTDPARRLVIDEGALYWGSLALAYALSLVGFYLLYRLFQESEHSSWTLVGLFAATGLAVVPNAVAQAAPSVLPALSYEPLGVAVFAVGTVYFVEDTFLALERTATNSFVERTAGGVLVLGPEGQVRDHNERFAELFPSVAAGATRVGEISPAVADAYREERTALVDVAESERDTRTYCVTSESLSIGGAEFGHALLVQDVTEIERQRERIERHEEQLGDMAGAIAHELRNSVAIADGYLGDAAGRLDGGDDPDAAESIAVARRRIDRIGDVVEDLHTLVRHARDFDDPSLVGFEGAVRDAEAASDVGVDVVVEGSGHILAVPTRFKQLLKNAFAFAAFNEATTVTVSLTDGGFAVTDDGRFAAGAAADAELLFEYESAEPAADAGMSLPNVRALARIEGWSIEPDVAHDEGVRYVVCGATVEPPAPAEPEPDA</sequence>
<accession>A0ABD5YNL9</accession>
<keyword evidence="9" id="KW-1133">Transmembrane helix</keyword>
<keyword evidence="5 11" id="KW-0418">Kinase</keyword>
<dbReference type="CDD" id="cd00082">
    <property type="entry name" value="HisKA"/>
    <property type="match status" value="1"/>
</dbReference>
<evidence type="ECO:0000256" key="8">
    <source>
        <dbReference type="SAM" id="Coils"/>
    </source>
</evidence>
<dbReference type="EMBL" id="JBHSZZ010000068">
    <property type="protein sequence ID" value="MFC7188025.1"/>
    <property type="molecule type" value="Genomic_DNA"/>
</dbReference>
<evidence type="ECO:0000256" key="2">
    <source>
        <dbReference type="ARBA" id="ARBA00012438"/>
    </source>
</evidence>
<comment type="caution">
    <text evidence="11">The sequence shown here is derived from an EMBL/GenBank/DDBJ whole genome shotgun (WGS) entry which is preliminary data.</text>
</comment>
<evidence type="ECO:0000259" key="10">
    <source>
        <dbReference type="SMART" id="SM00388"/>
    </source>
</evidence>
<proteinExistence type="predicted"/>
<dbReference type="Gene3D" id="1.10.287.130">
    <property type="match status" value="1"/>
</dbReference>
<evidence type="ECO:0000256" key="6">
    <source>
        <dbReference type="ARBA" id="ARBA00022840"/>
    </source>
</evidence>
<feature type="transmembrane region" description="Helical" evidence="9">
    <location>
        <begin position="143"/>
        <end position="162"/>
    </location>
</feature>
<keyword evidence="3" id="KW-0808">Transferase</keyword>
<dbReference type="SMART" id="SM00388">
    <property type="entry name" value="HisKA"/>
    <property type="match status" value="1"/>
</dbReference>
<comment type="catalytic activity">
    <reaction evidence="1">
        <text>ATP + protein L-histidine = ADP + protein N-phospho-L-histidine.</text>
        <dbReference type="EC" id="2.7.13.3"/>
    </reaction>
</comment>